<proteinExistence type="predicted"/>
<organism evidence="1 2">
    <name type="scientific">Ascaris lumbricoides</name>
    <name type="common">Giant roundworm</name>
    <dbReference type="NCBI Taxonomy" id="6252"/>
    <lineage>
        <taxon>Eukaryota</taxon>
        <taxon>Metazoa</taxon>
        <taxon>Ecdysozoa</taxon>
        <taxon>Nematoda</taxon>
        <taxon>Chromadorea</taxon>
        <taxon>Rhabditida</taxon>
        <taxon>Spirurina</taxon>
        <taxon>Ascaridomorpha</taxon>
        <taxon>Ascaridoidea</taxon>
        <taxon>Ascarididae</taxon>
        <taxon>Ascaris</taxon>
    </lineage>
</organism>
<name>A0A0M3I8M0_ASCLU</name>
<dbReference type="Proteomes" id="UP000036681">
    <property type="component" value="Unplaced"/>
</dbReference>
<dbReference type="WBParaSite" id="ALUE_0001371001-mRNA-1">
    <property type="protein sequence ID" value="ALUE_0001371001-mRNA-1"/>
    <property type="gene ID" value="ALUE_0001371001"/>
</dbReference>
<protein>
    <submittedName>
        <fullName evidence="2">DUF2179 domain-containing protein</fullName>
    </submittedName>
</protein>
<evidence type="ECO:0000313" key="2">
    <source>
        <dbReference type="WBParaSite" id="ALUE_0001371001-mRNA-1"/>
    </source>
</evidence>
<dbReference type="AlphaFoldDB" id="A0A0M3I8M0"/>
<reference evidence="2" key="1">
    <citation type="submission" date="2017-02" db="UniProtKB">
        <authorList>
            <consortium name="WormBaseParasite"/>
        </authorList>
    </citation>
    <scope>IDENTIFICATION</scope>
</reference>
<sequence>MYKVAEEQQMFFTDSYKAEVIGKRQGRREIDFQIEEKEATGMKIFIKQIIADEGLVIRRITVNDRELHATAVE</sequence>
<keyword evidence="1" id="KW-1185">Reference proteome</keyword>
<accession>A0A0M3I8M0</accession>
<evidence type="ECO:0000313" key="1">
    <source>
        <dbReference type="Proteomes" id="UP000036681"/>
    </source>
</evidence>